<gene>
    <name evidence="7" type="ORF">Y919_10625</name>
</gene>
<keyword evidence="1" id="KW-0678">Repressor</keyword>
<keyword evidence="4" id="KW-0804">Transcription</keyword>
<evidence type="ECO:0000256" key="1">
    <source>
        <dbReference type="ARBA" id="ARBA00022491"/>
    </source>
</evidence>
<keyword evidence="5" id="KW-0175">Coiled coil</keyword>
<protein>
    <submittedName>
        <fullName evidence="7">MerR family transcriptional regulator</fullName>
    </submittedName>
</protein>
<dbReference type="GO" id="GO:0003700">
    <property type="term" value="F:DNA-binding transcription factor activity"/>
    <property type="evidence" value="ECO:0007669"/>
    <property type="project" value="InterPro"/>
</dbReference>
<dbReference type="Gene3D" id="1.10.1660.10">
    <property type="match status" value="1"/>
</dbReference>
<reference evidence="7 8" key="1">
    <citation type="submission" date="2013-12" db="EMBL/GenBank/DDBJ databases">
        <title>Draft genome sequence of Caloranaerobacter sp. H53214.</title>
        <authorList>
            <person name="Jiang L.J."/>
            <person name="Shao Z.Z."/>
            <person name="Long M.N."/>
        </authorList>
    </citation>
    <scope>NUCLEOTIDE SEQUENCE [LARGE SCALE GENOMIC DNA]</scope>
    <source>
        <strain evidence="7 8">H53214</strain>
    </source>
</reference>
<feature type="domain" description="HTH merR-type" evidence="6">
    <location>
        <begin position="7"/>
        <end position="75"/>
    </location>
</feature>
<proteinExistence type="predicted"/>
<evidence type="ECO:0000313" key="8">
    <source>
        <dbReference type="Proteomes" id="UP000029622"/>
    </source>
</evidence>
<dbReference type="CDD" id="cd04764">
    <property type="entry name" value="HTH_MlrA-like_sg1"/>
    <property type="match status" value="1"/>
</dbReference>
<sequence>MIDTKKKYSISEVSKITGYPQHILRFYEKEFKLNIPRTKSNRRYYTYKEIEKINYIKELQNKGFTNKQIKIILNSPEEVIYDSHNESAITLATSQSNDISSVKNFIAEFQNNLLEIIQETLKQNNINNIEILKELKMEIEQLKHEIKNKEHDVLICENAKLKMKLKEKSYEVAELKEKLKREKEANKSIFKKIFKRK</sequence>
<keyword evidence="2" id="KW-0805">Transcription regulation</keyword>
<dbReference type="GO" id="GO:0003677">
    <property type="term" value="F:DNA binding"/>
    <property type="evidence" value="ECO:0007669"/>
    <property type="project" value="UniProtKB-KW"/>
</dbReference>
<keyword evidence="3" id="KW-0238">DNA-binding</keyword>
<dbReference type="InterPro" id="IPR009061">
    <property type="entry name" value="DNA-bd_dom_put_sf"/>
</dbReference>
<organism evidence="7 8">
    <name type="scientific">Caloranaerobacter azorensis H53214</name>
    <dbReference type="NCBI Taxonomy" id="1156417"/>
    <lineage>
        <taxon>Bacteria</taxon>
        <taxon>Bacillati</taxon>
        <taxon>Bacillota</taxon>
        <taxon>Tissierellia</taxon>
        <taxon>Tissierellales</taxon>
        <taxon>Thermohalobacteraceae</taxon>
        <taxon>Caloranaerobacter</taxon>
    </lineage>
</organism>
<name>A0A096BFN3_9FIRM</name>
<dbReference type="SMART" id="SM00422">
    <property type="entry name" value="HTH_MERR"/>
    <property type="match status" value="1"/>
</dbReference>
<accession>A0A096BFN3</accession>
<evidence type="ECO:0000256" key="2">
    <source>
        <dbReference type="ARBA" id="ARBA00023015"/>
    </source>
</evidence>
<evidence type="ECO:0000256" key="5">
    <source>
        <dbReference type="SAM" id="Coils"/>
    </source>
</evidence>
<dbReference type="Proteomes" id="UP000029622">
    <property type="component" value="Unassembled WGS sequence"/>
</dbReference>
<feature type="coiled-coil region" evidence="5">
    <location>
        <begin position="125"/>
        <end position="192"/>
    </location>
</feature>
<dbReference type="PANTHER" id="PTHR30204">
    <property type="entry name" value="REDOX-CYCLING DRUG-SENSING TRANSCRIPTIONAL ACTIVATOR SOXR"/>
    <property type="match status" value="1"/>
</dbReference>
<dbReference type="PROSITE" id="PS50937">
    <property type="entry name" value="HTH_MERR_2"/>
    <property type="match status" value="1"/>
</dbReference>
<dbReference type="AlphaFoldDB" id="A0A096BFN3"/>
<evidence type="ECO:0000259" key="6">
    <source>
        <dbReference type="PROSITE" id="PS50937"/>
    </source>
</evidence>
<dbReference type="InterPro" id="IPR047057">
    <property type="entry name" value="MerR_fam"/>
</dbReference>
<dbReference type="PANTHER" id="PTHR30204:SF69">
    <property type="entry name" value="MERR-FAMILY TRANSCRIPTIONAL REGULATOR"/>
    <property type="match status" value="1"/>
</dbReference>
<dbReference type="SUPFAM" id="SSF46955">
    <property type="entry name" value="Putative DNA-binding domain"/>
    <property type="match status" value="1"/>
</dbReference>
<dbReference type="EMBL" id="AZTB01000068">
    <property type="protein sequence ID" value="KGG79667.1"/>
    <property type="molecule type" value="Genomic_DNA"/>
</dbReference>
<dbReference type="InterPro" id="IPR000551">
    <property type="entry name" value="MerR-type_HTH_dom"/>
</dbReference>
<evidence type="ECO:0000256" key="4">
    <source>
        <dbReference type="ARBA" id="ARBA00023163"/>
    </source>
</evidence>
<comment type="caution">
    <text evidence="7">The sequence shown here is derived from an EMBL/GenBank/DDBJ whole genome shotgun (WGS) entry which is preliminary data.</text>
</comment>
<dbReference type="Pfam" id="PF13411">
    <property type="entry name" value="MerR_1"/>
    <property type="match status" value="1"/>
</dbReference>
<dbReference type="STRING" id="1156417.Y919_10625"/>
<evidence type="ECO:0000313" key="7">
    <source>
        <dbReference type="EMBL" id="KGG79667.1"/>
    </source>
</evidence>
<dbReference type="RefSeq" id="WP_035164609.1">
    <property type="nucleotide sequence ID" value="NZ_AZTB01000068.1"/>
</dbReference>
<evidence type="ECO:0000256" key="3">
    <source>
        <dbReference type="ARBA" id="ARBA00023125"/>
    </source>
</evidence>